<dbReference type="Pfam" id="PF00069">
    <property type="entry name" value="Pkinase"/>
    <property type="match status" value="1"/>
</dbReference>
<dbReference type="Pfam" id="PF00067">
    <property type="entry name" value="p450"/>
    <property type="match status" value="1"/>
</dbReference>
<protein>
    <recommendedName>
        <fullName evidence="11">Protein kinase domain-containing protein</fullName>
    </recommendedName>
</protein>
<dbReference type="Proteomes" id="UP001213000">
    <property type="component" value="Unassembled WGS sequence"/>
</dbReference>
<dbReference type="Gene3D" id="1.10.630.10">
    <property type="entry name" value="Cytochrome P450"/>
    <property type="match status" value="1"/>
</dbReference>
<dbReference type="GO" id="GO:0016705">
    <property type="term" value="F:oxidoreductase activity, acting on paired donors, with incorporation or reduction of molecular oxygen"/>
    <property type="evidence" value="ECO:0007669"/>
    <property type="project" value="InterPro"/>
</dbReference>
<comment type="pathway">
    <text evidence="2">Secondary metabolite biosynthesis.</text>
</comment>
<dbReference type="GO" id="GO:0005524">
    <property type="term" value="F:ATP binding"/>
    <property type="evidence" value="ECO:0007669"/>
    <property type="project" value="InterPro"/>
</dbReference>
<sequence length="795" mass="88868">MLSRFGVFEISFSVLLIGLILRIRRQRAKLHLPPGPKGLPIIGNALDIPLQNMTQTYHSWTKKYGSDVVYLEALGKKMVILNSYDAATDLLDKKSHVYSSRPQTTMLGELMDLWWLFAIMPYGEAWKERRRTFVQHFPMSNPSIHQPKEIEFIHSRLLPQLLKSPEGFMDHIRHVIGGILISLAYGIPTKPENDPFIHLAEESMLASANAAIPGKFLVDVFPFLKYVPEWVPGAGFQRQAKEWKELWRRFKNTMFDTAEENIARGNAQHSFVSSCLEAVNEKADLEKQKVIIKETAITFLAAGADTVGATIVVFILAMVLNPDVQAKAQAELDRVLENGRLPEFSDQDSLPYLTALMKEVVRWQPANPQAVPHLNTEDDTYSGYHIPKDSIVIPNLWAMSRDERRYPDPEAFKPERYLTPDGKLNPNASDPFDFAFGFGRRKCVGPHIAVSTLWIAIASILATFKISKHKDELGNLVDPVVDFKSANIVASQLYASLDVFVLRAMKLSMSKPPKGSSALSPIEKAFVGELVSKISAQAEKTRHPSTLGLQLLALKEHLTELKEQAHALTLLSRAVAAKRIYPERLMVTPLQYHSRPKASGGFGAVHQGIDPTVYVKVIEVDTKPKSFTTWVKEVVLWAHASHLNLLPLRGIFFEEDDSAVLRICLVCPFMENGNLCEYAPGIPQQDQFPLLIDVTDGLQFLHIMGIVHSDLKGQNVLITSEYRAVITDFGSSRAISTTTAATTTTGSSYTLYFAAPEVSFGGEKLTTMSDVWSLGRFHANHPITSIPYHSCTLHF</sequence>
<accession>A0AAD5YQI2</accession>
<dbReference type="InterPro" id="IPR036396">
    <property type="entry name" value="Cyt_P450_sf"/>
</dbReference>
<dbReference type="InterPro" id="IPR002401">
    <property type="entry name" value="Cyt_P450_E_grp-I"/>
</dbReference>
<name>A0AAD5YQI2_9AGAR</name>
<dbReference type="GO" id="GO:0004672">
    <property type="term" value="F:protein kinase activity"/>
    <property type="evidence" value="ECO:0007669"/>
    <property type="project" value="InterPro"/>
</dbReference>
<evidence type="ECO:0000256" key="3">
    <source>
        <dbReference type="ARBA" id="ARBA00010617"/>
    </source>
</evidence>
<dbReference type="InterPro" id="IPR050364">
    <property type="entry name" value="Cytochrome_P450_fung"/>
</dbReference>
<dbReference type="CDD" id="cd11065">
    <property type="entry name" value="CYP64-like"/>
    <property type="match status" value="1"/>
</dbReference>
<dbReference type="EMBL" id="JANIEX010001546">
    <property type="protein sequence ID" value="KAJ3556776.1"/>
    <property type="molecule type" value="Genomic_DNA"/>
</dbReference>
<evidence type="ECO:0000256" key="9">
    <source>
        <dbReference type="PIRSR" id="PIRSR602401-1"/>
    </source>
</evidence>
<dbReference type="PROSITE" id="PS00086">
    <property type="entry name" value="CYTOCHROME_P450"/>
    <property type="match status" value="1"/>
</dbReference>
<dbReference type="InterPro" id="IPR008271">
    <property type="entry name" value="Ser/Thr_kinase_AS"/>
</dbReference>
<comment type="caution">
    <text evidence="12">The sequence shown here is derived from an EMBL/GenBank/DDBJ whole genome shotgun (WGS) entry which is preliminary data.</text>
</comment>
<keyword evidence="5 9" id="KW-0479">Metal-binding</keyword>
<evidence type="ECO:0000256" key="1">
    <source>
        <dbReference type="ARBA" id="ARBA00001971"/>
    </source>
</evidence>
<dbReference type="GO" id="GO:0004497">
    <property type="term" value="F:monooxygenase activity"/>
    <property type="evidence" value="ECO:0007669"/>
    <property type="project" value="UniProtKB-KW"/>
</dbReference>
<dbReference type="PROSITE" id="PS00108">
    <property type="entry name" value="PROTEIN_KINASE_ST"/>
    <property type="match status" value="1"/>
</dbReference>
<evidence type="ECO:0000256" key="5">
    <source>
        <dbReference type="ARBA" id="ARBA00022723"/>
    </source>
</evidence>
<keyword evidence="10" id="KW-0472">Membrane</keyword>
<organism evidence="12 13">
    <name type="scientific">Leucocoprinus birnbaumii</name>
    <dbReference type="NCBI Taxonomy" id="56174"/>
    <lineage>
        <taxon>Eukaryota</taxon>
        <taxon>Fungi</taxon>
        <taxon>Dikarya</taxon>
        <taxon>Basidiomycota</taxon>
        <taxon>Agaricomycotina</taxon>
        <taxon>Agaricomycetes</taxon>
        <taxon>Agaricomycetidae</taxon>
        <taxon>Agaricales</taxon>
        <taxon>Agaricineae</taxon>
        <taxon>Agaricaceae</taxon>
        <taxon>Leucocoprinus</taxon>
    </lineage>
</organism>
<dbReference type="InterPro" id="IPR011009">
    <property type="entry name" value="Kinase-like_dom_sf"/>
</dbReference>
<evidence type="ECO:0000313" key="12">
    <source>
        <dbReference type="EMBL" id="KAJ3556776.1"/>
    </source>
</evidence>
<gene>
    <name evidence="12" type="ORF">NP233_g11904</name>
</gene>
<dbReference type="InterPro" id="IPR000719">
    <property type="entry name" value="Prot_kinase_dom"/>
</dbReference>
<dbReference type="PRINTS" id="PR00463">
    <property type="entry name" value="EP450I"/>
</dbReference>
<keyword evidence="8" id="KW-0503">Monooxygenase</keyword>
<dbReference type="InterPro" id="IPR001128">
    <property type="entry name" value="Cyt_P450"/>
</dbReference>
<dbReference type="PANTHER" id="PTHR46300:SF7">
    <property type="entry name" value="P450, PUTATIVE (EUROFUNG)-RELATED"/>
    <property type="match status" value="1"/>
</dbReference>
<evidence type="ECO:0000256" key="6">
    <source>
        <dbReference type="ARBA" id="ARBA00023002"/>
    </source>
</evidence>
<comment type="cofactor">
    <cofactor evidence="1 9">
        <name>heme</name>
        <dbReference type="ChEBI" id="CHEBI:30413"/>
    </cofactor>
</comment>
<evidence type="ECO:0000256" key="2">
    <source>
        <dbReference type="ARBA" id="ARBA00005179"/>
    </source>
</evidence>
<feature type="transmembrane region" description="Helical" evidence="10">
    <location>
        <begin position="297"/>
        <end position="320"/>
    </location>
</feature>
<keyword evidence="10" id="KW-1133">Transmembrane helix</keyword>
<keyword evidence="4 9" id="KW-0349">Heme</keyword>
<dbReference type="AlphaFoldDB" id="A0AAD5YQI2"/>
<evidence type="ECO:0000256" key="8">
    <source>
        <dbReference type="ARBA" id="ARBA00023033"/>
    </source>
</evidence>
<dbReference type="SMART" id="SM00220">
    <property type="entry name" value="S_TKc"/>
    <property type="match status" value="1"/>
</dbReference>
<feature type="domain" description="Protein kinase" evidence="11">
    <location>
        <begin position="591"/>
        <end position="795"/>
    </location>
</feature>
<dbReference type="GO" id="GO:0020037">
    <property type="term" value="F:heme binding"/>
    <property type="evidence" value="ECO:0007669"/>
    <property type="project" value="InterPro"/>
</dbReference>
<dbReference type="CDD" id="cd00180">
    <property type="entry name" value="PKc"/>
    <property type="match status" value="1"/>
</dbReference>
<dbReference type="PRINTS" id="PR00385">
    <property type="entry name" value="P450"/>
</dbReference>
<keyword evidence="13" id="KW-1185">Reference proteome</keyword>
<keyword evidence="6" id="KW-0560">Oxidoreductase</keyword>
<evidence type="ECO:0000256" key="7">
    <source>
        <dbReference type="ARBA" id="ARBA00023004"/>
    </source>
</evidence>
<dbReference type="InterPro" id="IPR017972">
    <property type="entry name" value="Cyt_P450_CS"/>
</dbReference>
<feature type="binding site" description="axial binding residue" evidence="9">
    <location>
        <position position="443"/>
    </location>
    <ligand>
        <name>heme</name>
        <dbReference type="ChEBI" id="CHEBI:30413"/>
    </ligand>
    <ligandPart>
        <name>Fe</name>
        <dbReference type="ChEBI" id="CHEBI:18248"/>
    </ligandPart>
</feature>
<dbReference type="SUPFAM" id="SSF48264">
    <property type="entry name" value="Cytochrome P450"/>
    <property type="match status" value="1"/>
</dbReference>
<feature type="transmembrane region" description="Helical" evidence="10">
    <location>
        <begin position="6"/>
        <end position="23"/>
    </location>
</feature>
<dbReference type="GO" id="GO:0005506">
    <property type="term" value="F:iron ion binding"/>
    <property type="evidence" value="ECO:0007669"/>
    <property type="project" value="InterPro"/>
</dbReference>
<keyword evidence="10" id="KW-0812">Transmembrane</keyword>
<evidence type="ECO:0000259" key="11">
    <source>
        <dbReference type="PROSITE" id="PS50011"/>
    </source>
</evidence>
<dbReference type="Gene3D" id="1.10.510.10">
    <property type="entry name" value="Transferase(Phosphotransferase) domain 1"/>
    <property type="match status" value="1"/>
</dbReference>
<reference evidence="12" key="1">
    <citation type="submission" date="2022-07" db="EMBL/GenBank/DDBJ databases">
        <title>Genome Sequence of Leucocoprinus birnbaumii.</title>
        <authorList>
            <person name="Buettner E."/>
        </authorList>
    </citation>
    <scope>NUCLEOTIDE SEQUENCE</scope>
    <source>
        <strain evidence="12">VT141</strain>
    </source>
</reference>
<evidence type="ECO:0000313" key="13">
    <source>
        <dbReference type="Proteomes" id="UP001213000"/>
    </source>
</evidence>
<comment type="similarity">
    <text evidence="3">Belongs to the cytochrome P450 family.</text>
</comment>
<keyword evidence="7 9" id="KW-0408">Iron</keyword>
<dbReference type="PANTHER" id="PTHR46300">
    <property type="entry name" value="P450, PUTATIVE (EUROFUNG)-RELATED-RELATED"/>
    <property type="match status" value="1"/>
</dbReference>
<dbReference type="PROSITE" id="PS50011">
    <property type="entry name" value="PROTEIN_KINASE_DOM"/>
    <property type="match status" value="1"/>
</dbReference>
<evidence type="ECO:0000256" key="10">
    <source>
        <dbReference type="SAM" id="Phobius"/>
    </source>
</evidence>
<dbReference type="SUPFAM" id="SSF56112">
    <property type="entry name" value="Protein kinase-like (PK-like)"/>
    <property type="match status" value="1"/>
</dbReference>
<proteinExistence type="inferred from homology"/>
<evidence type="ECO:0000256" key="4">
    <source>
        <dbReference type="ARBA" id="ARBA00022617"/>
    </source>
</evidence>